<dbReference type="Pfam" id="PF07727">
    <property type="entry name" value="RVT_2"/>
    <property type="match status" value="1"/>
</dbReference>
<dbReference type="InterPro" id="IPR013103">
    <property type="entry name" value="RVT_2"/>
</dbReference>
<organism evidence="2 3">
    <name type="scientific">Musa troglodytarum</name>
    <name type="common">fe'i banana</name>
    <dbReference type="NCBI Taxonomy" id="320322"/>
    <lineage>
        <taxon>Eukaryota</taxon>
        <taxon>Viridiplantae</taxon>
        <taxon>Streptophyta</taxon>
        <taxon>Embryophyta</taxon>
        <taxon>Tracheophyta</taxon>
        <taxon>Spermatophyta</taxon>
        <taxon>Magnoliopsida</taxon>
        <taxon>Liliopsida</taxon>
        <taxon>Zingiberales</taxon>
        <taxon>Musaceae</taxon>
        <taxon>Musa</taxon>
    </lineage>
</organism>
<sequence>MKALKNKWVFRLKTQEYCSQPKYKARLVVKGFGQKKGISPVVKMSSIRVALGVATSQDLEVEQLDVKTAFLHGHFKLCSEQSPSSDEEKEKIQKVPYTLAVGSLMYAMRRRVMAIQLQRCITLSTTQANIFFAATEVKFRVSTESMQTVCKDWKDFYV</sequence>
<feature type="domain" description="Reverse transcriptase Ty1/copia-type" evidence="1">
    <location>
        <begin position="2"/>
        <end position="94"/>
    </location>
</feature>
<dbReference type="AlphaFoldDB" id="A0A9E7J8Y0"/>
<reference evidence="2" key="1">
    <citation type="submission" date="2022-05" db="EMBL/GenBank/DDBJ databases">
        <title>The Musa troglodytarum L. genome provides insights into the mechanism of non-climacteric behaviour and enrichment of carotenoids.</title>
        <authorList>
            <person name="Wang J."/>
        </authorList>
    </citation>
    <scope>NUCLEOTIDE SEQUENCE</scope>
    <source>
        <tissue evidence="2">Leaf</tissue>
    </source>
</reference>
<gene>
    <name evidence="2" type="ORF">MUK42_33892</name>
</gene>
<dbReference type="Proteomes" id="UP001055439">
    <property type="component" value="Chromosome 1"/>
</dbReference>
<dbReference type="OrthoDB" id="1930494at2759"/>
<protein>
    <submittedName>
        <fullName evidence="2">Retrotransposon protein</fullName>
    </submittedName>
</protein>
<accession>A0A9E7J8Y0</accession>
<proteinExistence type="predicted"/>
<keyword evidence="3" id="KW-1185">Reference proteome</keyword>
<evidence type="ECO:0000313" key="3">
    <source>
        <dbReference type="Proteomes" id="UP001055439"/>
    </source>
</evidence>
<dbReference type="EMBL" id="CP097502">
    <property type="protein sequence ID" value="URD72373.1"/>
    <property type="molecule type" value="Genomic_DNA"/>
</dbReference>
<name>A0A9E7J8Y0_9LILI</name>
<evidence type="ECO:0000259" key="1">
    <source>
        <dbReference type="Pfam" id="PF07727"/>
    </source>
</evidence>
<evidence type="ECO:0000313" key="2">
    <source>
        <dbReference type="EMBL" id="URD72373.1"/>
    </source>
</evidence>